<keyword evidence="1" id="KW-0812">Transmembrane</keyword>
<dbReference type="RefSeq" id="WP_380044321.1">
    <property type="nucleotide sequence ID" value="NZ_JBHLTC010000006.1"/>
</dbReference>
<evidence type="ECO:0000313" key="2">
    <source>
        <dbReference type="EMBL" id="MFC0623616.1"/>
    </source>
</evidence>
<sequence length="177" mass="19219">MGFLVIAVCCVAAGLVGRALAGPERWQKKVRAHVRPDAAEPTEDGYRWLFWWHWAVAALAVVVAVVGVDHVRLSEEELYEAAQRGVGSLDGTIGLVTSDRIDSAVSGLVYADLHVREISSSDSKAPRRYEITPLLSKGDYDDHPDRIAVCVQARISEGTDAGFVYSYTSTSPGRCEG</sequence>
<keyword evidence="3" id="KW-1185">Reference proteome</keyword>
<evidence type="ECO:0000256" key="1">
    <source>
        <dbReference type="SAM" id="Phobius"/>
    </source>
</evidence>
<gene>
    <name evidence="2" type="ORF">ACFFGN_06050</name>
</gene>
<comment type="caution">
    <text evidence="2">The sequence shown here is derived from an EMBL/GenBank/DDBJ whole genome shotgun (WGS) entry which is preliminary data.</text>
</comment>
<dbReference type="Proteomes" id="UP001589890">
    <property type="component" value="Unassembled WGS sequence"/>
</dbReference>
<evidence type="ECO:0008006" key="4">
    <source>
        <dbReference type="Google" id="ProtNLM"/>
    </source>
</evidence>
<proteinExistence type="predicted"/>
<protein>
    <recommendedName>
        <fullName evidence="4">DUF3592 domain-containing protein</fullName>
    </recommendedName>
</protein>
<evidence type="ECO:0000313" key="3">
    <source>
        <dbReference type="Proteomes" id="UP001589890"/>
    </source>
</evidence>
<accession>A0ABV6QHW7</accession>
<keyword evidence="1" id="KW-0472">Membrane</keyword>
<reference evidence="2 3" key="1">
    <citation type="submission" date="2024-09" db="EMBL/GenBank/DDBJ databases">
        <authorList>
            <person name="Sun Q."/>
            <person name="Mori K."/>
        </authorList>
    </citation>
    <scope>NUCLEOTIDE SEQUENCE [LARGE SCALE GENOMIC DNA]</scope>
    <source>
        <strain evidence="2 3">CGMCC 1.15906</strain>
    </source>
</reference>
<feature type="transmembrane region" description="Helical" evidence="1">
    <location>
        <begin position="45"/>
        <end position="68"/>
    </location>
</feature>
<name>A0ABV6QHW7_9ACTN</name>
<dbReference type="EMBL" id="JBHLTC010000006">
    <property type="protein sequence ID" value="MFC0623616.1"/>
    <property type="molecule type" value="Genomic_DNA"/>
</dbReference>
<organism evidence="2 3">
    <name type="scientific">Kribbella deserti</name>
    <dbReference type="NCBI Taxonomy" id="1926257"/>
    <lineage>
        <taxon>Bacteria</taxon>
        <taxon>Bacillati</taxon>
        <taxon>Actinomycetota</taxon>
        <taxon>Actinomycetes</taxon>
        <taxon>Propionibacteriales</taxon>
        <taxon>Kribbellaceae</taxon>
        <taxon>Kribbella</taxon>
    </lineage>
</organism>
<keyword evidence="1" id="KW-1133">Transmembrane helix</keyword>